<dbReference type="InterPro" id="IPR029063">
    <property type="entry name" value="SAM-dependent_MTases_sf"/>
</dbReference>
<evidence type="ECO:0000259" key="1">
    <source>
        <dbReference type="Pfam" id="PF13708"/>
    </source>
</evidence>
<dbReference type="GO" id="GO:0003676">
    <property type="term" value="F:nucleic acid binding"/>
    <property type="evidence" value="ECO:0007669"/>
    <property type="project" value="InterPro"/>
</dbReference>
<dbReference type="GO" id="GO:0032259">
    <property type="term" value="P:methylation"/>
    <property type="evidence" value="ECO:0007669"/>
    <property type="project" value="InterPro"/>
</dbReference>
<dbReference type="CDD" id="cd02440">
    <property type="entry name" value="AdoMet_MTases"/>
    <property type="match status" value="1"/>
</dbReference>
<accession>A0A6M3M883</accession>
<dbReference type="PROSITE" id="PS00092">
    <property type="entry name" value="N6_MTASE"/>
    <property type="match status" value="1"/>
</dbReference>
<evidence type="ECO:0000313" key="2">
    <source>
        <dbReference type="EMBL" id="QJA99270.1"/>
    </source>
</evidence>
<dbReference type="PRINTS" id="PR00507">
    <property type="entry name" value="N12N6MTFRASE"/>
</dbReference>
<name>A0A6M3M883_9ZZZZ</name>
<protein>
    <recommendedName>
        <fullName evidence="1">DUF4942 domain-containing protein</fullName>
    </recommendedName>
</protein>
<dbReference type="EMBL" id="MT143639">
    <property type="protein sequence ID" value="QJA99270.1"/>
    <property type="molecule type" value="Genomic_DNA"/>
</dbReference>
<dbReference type="EMBL" id="MT143869">
    <property type="protein sequence ID" value="QJB04021.1"/>
    <property type="molecule type" value="Genomic_DNA"/>
</dbReference>
<sequence length="527" mass="60191">MFNKNFYPTPKSLIDKMISKINGTPATILEPSAGKGDIVEAIQASYRLRHDRIVAIEKDSDLRATLRGKNIKVIDSDFLTYSGPDKFDLIIANPPFDEGDKHLLKAIDIMYRGQIIFLLNVETLRNAHANTRKALVRKLKELNATFEVIKGAFKNAERPTGVEVVIVDITIERKIEDDLFKGADDKAKNLNATIEENHEVSTKKHIPELVAEYNQIVKIGIDTIVDYYRNYKKVGKYIGLNQEASKYSFGYENMTAIMQEKLNQLVIAVREDFWRRCLDLKEVRSRMTEAKQAEFEDGISKHCDMDFTENNIRSFVLTLIGGYEQTLTEAVLEIFDMFTIRHSWDDNNKHEKNIHYFNGWKTNKAFKVGKKVIIPIYAGYGDGPFIGFGGGWKLDYGAARKLRDIDVVMNYFDGMNHYHSIAQAVENNFAHGISSNIESTYFTITVYKKGTIHLTFNDENILRRFNVAACRGKDWLPCDYGIKPFDELPMDERATADSFEGKASYQKNLNQPVFANTSTRLQITVGE</sequence>
<reference evidence="3" key="1">
    <citation type="submission" date="2020-03" db="EMBL/GenBank/DDBJ databases">
        <title>The deep terrestrial virosphere.</title>
        <authorList>
            <person name="Holmfeldt K."/>
            <person name="Nilsson E."/>
            <person name="Simone D."/>
            <person name="Lopez-Fernandez M."/>
            <person name="Wu X."/>
            <person name="de Brujin I."/>
            <person name="Lundin D."/>
            <person name="Andersson A."/>
            <person name="Bertilsson S."/>
            <person name="Dopson M."/>
        </authorList>
    </citation>
    <scope>NUCLEOTIDE SEQUENCE</scope>
    <source>
        <strain evidence="2">MM171A01234</strain>
        <strain evidence="3">MM171B00502</strain>
    </source>
</reference>
<dbReference type="InterPro" id="IPR002052">
    <property type="entry name" value="DNA_methylase_N6_adenine_CS"/>
</dbReference>
<evidence type="ECO:0000313" key="3">
    <source>
        <dbReference type="EMBL" id="QJB04021.1"/>
    </source>
</evidence>
<dbReference type="Pfam" id="PF13708">
    <property type="entry name" value="DUF4942"/>
    <property type="match status" value="1"/>
</dbReference>
<feature type="domain" description="DUF4942" evidence="1">
    <location>
        <begin position="269"/>
        <end position="470"/>
    </location>
</feature>
<proteinExistence type="predicted"/>
<gene>
    <name evidence="2" type="ORF">MM171A01234_0010</name>
    <name evidence="3" type="ORF">MM171B00502_0014</name>
</gene>
<dbReference type="InterPro" id="IPR031339">
    <property type="entry name" value="DUF4942"/>
</dbReference>
<dbReference type="AlphaFoldDB" id="A0A6M3M883"/>
<dbReference type="SUPFAM" id="SSF53335">
    <property type="entry name" value="S-adenosyl-L-methionine-dependent methyltransferases"/>
    <property type="match status" value="1"/>
</dbReference>
<dbReference type="Gene3D" id="3.40.50.150">
    <property type="entry name" value="Vaccinia Virus protein VP39"/>
    <property type="match status" value="1"/>
</dbReference>
<dbReference type="GO" id="GO:0008168">
    <property type="term" value="F:methyltransferase activity"/>
    <property type="evidence" value="ECO:0007669"/>
    <property type="project" value="InterPro"/>
</dbReference>
<organism evidence="3">
    <name type="scientific">viral metagenome</name>
    <dbReference type="NCBI Taxonomy" id="1070528"/>
    <lineage>
        <taxon>unclassified sequences</taxon>
        <taxon>metagenomes</taxon>
        <taxon>organismal metagenomes</taxon>
    </lineage>
</organism>